<organism evidence="2 3">
    <name type="scientific">Cupriavidus numazuensis</name>
    <dbReference type="NCBI Taxonomy" id="221992"/>
    <lineage>
        <taxon>Bacteria</taxon>
        <taxon>Pseudomonadati</taxon>
        <taxon>Pseudomonadota</taxon>
        <taxon>Betaproteobacteria</taxon>
        <taxon>Burkholderiales</taxon>
        <taxon>Burkholderiaceae</taxon>
        <taxon>Cupriavidus</taxon>
    </lineage>
</organism>
<keyword evidence="3" id="KW-1185">Reference proteome</keyword>
<evidence type="ECO:0000313" key="2">
    <source>
        <dbReference type="EMBL" id="CAG2154295.1"/>
    </source>
</evidence>
<dbReference type="Proteomes" id="UP000672657">
    <property type="component" value="Unassembled WGS sequence"/>
</dbReference>
<dbReference type="RefSeq" id="WP_211955576.1">
    <property type="nucleotide sequence ID" value="NZ_CAJPVI010000030.1"/>
</dbReference>
<proteinExistence type="inferred from homology"/>
<reference evidence="2 3" key="1">
    <citation type="submission" date="2021-03" db="EMBL/GenBank/DDBJ databases">
        <authorList>
            <person name="Peeters C."/>
        </authorList>
    </citation>
    <scope>NUCLEOTIDE SEQUENCE [LARGE SCALE GENOMIC DNA]</scope>
    <source>
        <strain evidence="2 3">LMG 26411</strain>
    </source>
</reference>
<gene>
    <name evidence="2" type="ORF">LMG26411_04602</name>
</gene>
<dbReference type="InterPro" id="IPR005064">
    <property type="entry name" value="BUG"/>
</dbReference>
<dbReference type="Gene3D" id="3.40.190.150">
    <property type="entry name" value="Bordetella uptake gene, domain 1"/>
    <property type="match status" value="1"/>
</dbReference>
<accession>A0ABN7Q9X0</accession>
<evidence type="ECO:0000256" key="1">
    <source>
        <dbReference type="ARBA" id="ARBA00006987"/>
    </source>
</evidence>
<evidence type="ECO:0008006" key="4">
    <source>
        <dbReference type="Google" id="ProtNLM"/>
    </source>
</evidence>
<dbReference type="Gene3D" id="3.40.190.10">
    <property type="entry name" value="Periplasmic binding protein-like II"/>
    <property type="match status" value="1"/>
</dbReference>
<comment type="similarity">
    <text evidence="1">Belongs to the UPF0065 (bug) family.</text>
</comment>
<protein>
    <recommendedName>
        <fullName evidence="4">Tripartite tricarboxylate transporter substrate binding protein</fullName>
    </recommendedName>
</protein>
<dbReference type="PANTHER" id="PTHR42928">
    <property type="entry name" value="TRICARBOXYLATE-BINDING PROTEIN"/>
    <property type="match status" value="1"/>
</dbReference>
<name>A0ABN7Q9X0_9BURK</name>
<comment type="caution">
    <text evidence="2">The sequence shown here is derived from an EMBL/GenBank/DDBJ whole genome shotgun (WGS) entry which is preliminary data.</text>
</comment>
<dbReference type="EMBL" id="CAJPVI010000030">
    <property type="protein sequence ID" value="CAG2154295.1"/>
    <property type="molecule type" value="Genomic_DNA"/>
</dbReference>
<dbReference type="PANTHER" id="PTHR42928:SF5">
    <property type="entry name" value="BLR1237 PROTEIN"/>
    <property type="match status" value="1"/>
</dbReference>
<dbReference type="InterPro" id="IPR042100">
    <property type="entry name" value="Bug_dom1"/>
</dbReference>
<dbReference type="PIRSF" id="PIRSF017082">
    <property type="entry name" value="YflP"/>
    <property type="match status" value="1"/>
</dbReference>
<dbReference type="Pfam" id="PF03401">
    <property type="entry name" value="TctC"/>
    <property type="match status" value="1"/>
</dbReference>
<sequence>MNKVYRIQVFIGIILATCFSFAAAAYPERPIRMIVPYPAGGIADNVARRLAQEMGASLKQTIIIENKPGADGIIAVNSLKSSSADGYTILMVSEALTSLNGLVYKKISYDTFKDMVPIGKIGNVAIVLSISPSLPVDDVSGLVSYAKKNPGKLNYASLGKGSISHLAAEMLKAEAGIDVVHVPYAGGSAIQLAKMKGDIQYSFGVLGSDMEYIKNGRLKALAVASARRSSLAPSIPTLAESGFPDFDLSSTIGLVARTGTPQAAIDRLNASLNLVLKDRNFVNRLSGLGFEAAPPASPQVYWDEVTMQYSVWGKFVKRFGFKIE</sequence>
<evidence type="ECO:0000313" key="3">
    <source>
        <dbReference type="Proteomes" id="UP000672657"/>
    </source>
</evidence>